<reference evidence="3" key="2">
    <citation type="submission" date="2020-06" db="EMBL/GenBank/DDBJ databases">
        <title>Isolation of Planomicrobium glaciei.</title>
        <authorList>
            <person name="Malisova L."/>
            <person name="Safrankova R."/>
            <person name="Jakubu V."/>
            <person name="Spanelova P."/>
        </authorList>
    </citation>
    <scope>NUCLEOTIDE SEQUENCE [LARGE SCALE GENOMIC DNA]</scope>
    <source>
        <strain evidence="3">NRL-ATB46093</strain>
    </source>
</reference>
<dbReference type="InterPro" id="IPR018745">
    <property type="entry name" value="MpsC"/>
</dbReference>
<dbReference type="Pfam" id="PF10057">
    <property type="entry name" value="MpsC"/>
    <property type="match status" value="1"/>
</dbReference>
<keyword evidence="3" id="KW-1185">Reference proteome</keyword>
<evidence type="ECO:0000313" key="2">
    <source>
        <dbReference type="EMBL" id="QKX49896.1"/>
    </source>
</evidence>
<evidence type="ECO:0000313" key="3">
    <source>
        <dbReference type="Proteomes" id="UP000509222"/>
    </source>
</evidence>
<proteinExistence type="predicted"/>
<feature type="domain" description="Na+-translocating membrane potential-generating system MpsC" evidence="1">
    <location>
        <begin position="5"/>
        <end position="111"/>
    </location>
</feature>
<reference evidence="2 3" key="1">
    <citation type="submission" date="2020-04" db="EMBL/GenBank/DDBJ databases">
        <authorList>
            <person name="Pajer P."/>
            <person name="Broz P."/>
        </authorList>
    </citation>
    <scope>NUCLEOTIDE SEQUENCE [LARGE SCALE GENOMIC DNA]</scope>
    <source>
        <strain evidence="3">NRL-ATB46093</strain>
    </source>
</reference>
<dbReference type="Proteomes" id="UP000509222">
    <property type="component" value="Chromosome"/>
</dbReference>
<dbReference type="RefSeq" id="WP_036805049.1">
    <property type="nucleotide sequence ID" value="NZ_CP051177.1"/>
</dbReference>
<dbReference type="EMBL" id="CP051177">
    <property type="protein sequence ID" value="QKX49896.1"/>
    <property type="molecule type" value="Genomic_DNA"/>
</dbReference>
<name>A0A7H8Q7G1_9BACL</name>
<dbReference type="AlphaFoldDB" id="A0A7H8Q7G1"/>
<accession>A0A7H8Q7G1</accession>
<protein>
    <submittedName>
        <fullName evidence="2">DUF2294 family protein</fullName>
    </submittedName>
</protein>
<organism evidence="2 3">
    <name type="scientific">Planococcus glaciei</name>
    <dbReference type="NCBI Taxonomy" id="459472"/>
    <lineage>
        <taxon>Bacteria</taxon>
        <taxon>Bacillati</taxon>
        <taxon>Bacillota</taxon>
        <taxon>Bacilli</taxon>
        <taxon>Bacillales</taxon>
        <taxon>Caryophanaceae</taxon>
        <taxon>Planococcus</taxon>
    </lineage>
</organism>
<sequence>MAREKMIEKGVGSYISTLLREYFGKGPSSVYVTVADPYIVIHLRGFLAPTEKILLKQNETRRILETRDILMNDLRAEITLELFKIGNFQVTEIYADWNLEEQTGLILGIFERPSGIALKDCPKEIKNQKFLKAVEEVFEKVQKVPDSFEIYSLNDRTVLIERSGIFIHIEIELIRAGFFEELKLVKRPLERKMLEQLELGQNIREVFLDWNFDEDKGVIILILQPEKS</sequence>
<evidence type="ECO:0000259" key="1">
    <source>
        <dbReference type="Pfam" id="PF10057"/>
    </source>
</evidence>
<gene>
    <name evidence="2" type="ORF">HF394_04435</name>
</gene>